<dbReference type="OrthoDB" id="4281716at2"/>
<sequence length="102" mass="10943">MNLGVLCRQRHGSSRGVVGRERGRRCSRESPDHGVRSVDLPRDTALPCYGWVGGSGTTSRIVPGTGKIAIVLTQVAMSGLVPPQITQDFGVPMPDRPCVCRD</sequence>
<name>A0A428YJM4_KIBAR</name>
<dbReference type="AlphaFoldDB" id="A0A428YJM4"/>
<reference evidence="2 3" key="1">
    <citation type="submission" date="2018-05" db="EMBL/GenBank/DDBJ databases">
        <title>Evolution of GPA BGCs.</title>
        <authorList>
            <person name="Waglechner N."/>
            <person name="Wright G.D."/>
        </authorList>
    </citation>
    <scope>NUCLEOTIDE SEQUENCE [LARGE SCALE GENOMIC DNA]</scope>
    <source>
        <strain evidence="2 3">A82846</strain>
    </source>
</reference>
<comment type="caution">
    <text evidence="2">The sequence shown here is derived from an EMBL/GenBank/DDBJ whole genome shotgun (WGS) entry which is preliminary data.</text>
</comment>
<evidence type="ECO:0000256" key="1">
    <source>
        <dbReference type="SAM" id="MobiDB-lite"/>
    </source>
</evidence>
<evidence type="ECO:0000313" key="3">
    <source>
        <dbReference type="Proteomes" id="UP000287547"/>
    </source>
</evidence>
<protein>
    <submittedName>
        <fullName evidence="2">Uncharacterized protein</fullName>
    </submittedName>
</protein>
<proteinExistence type="predicted"/>
<organism evidence="2 3">
    <name type="scientific">Kibdelosporangium aridum</name>
    <dbReference type="NCBI Taxonomy" id="2030"/>
    <lineage>
        <taxon>Bacteria</taxon>
        <taxon>Bacillati</taxon>
        <taxon>Actinomycetota</taxon>
        <taxon>Actinomycetes</taxon>
        <taxon>Pseudonocardiales</taxon>
        <taxon>Pseudonocardiaceae</taxon>
        <taxon>Kibdelosporangium</taxon>
    </lineage>
</organism>
<feature type="region of interest" description="Disordered" evidence="1">
    <location>
        <begin position="18"/>
        <end position="37"/>
    </location>
</feature>
<dbReference type="EMBL" id="QHKI01000079">
    <property type="protein sequence ID" value="RSM67792.1"/>
    <property type="molecule type" value="Genomic_DNA"/>
</dbReference>
<gene>
    <name evidence="2" type="ORF">DMH04_48045</name>
</gene>
<dbReference type="Proteomes" id="UP000287547">
    <property type="component" value="Unassembled WGS sequence"/>
</dbReference>
<evidence type="ECO:0000313" key="2">
    <source>
        <dbReference type="EMBL" id="RSM67792.1"/>
    </source>
</evidence>
<accession>A0A428YJM4</accession>